<accession>A0A381T440</accession>
<dbReference type="InterPro" id="IPR003819">
    <property type="entry name" value="TauD/TfdA-like"/>
</dbReference>
<evidence type="ECO:0000256" key="1">
    <source>
        <dbReference type="ARBA" id="ARBA00005896"/>
    </source>
</evidence>
<reference evidence="7" key="1">
    <citation type="submission" date="2018-05" db="EMBL/GenBank/DDBJ databases">
        <authorList>
            <person name="Lanie J.A."/>
            <person name="Ng W.-L."/>
            <person name="Kazmierczak K.M."/>
            <person name="Andrzejewski T.M."/>
            <person name="Davidsen T.M."/>
            <person name="Wayne K.J."/>
            <person name="Tettelin H."/>
            <person name="Glass J.I."/>
            <person name="Rusch D."/>
            <person name="Podicherti R."/>
            <person name="Tsui H.-C.T."/>
            <person name="Winkler M.E."/>
        </authorList>
    </citation>
    <scope>NUCLEOTIDE SEQUENCE</scope>
</reference>
<dbReference type="GO" id="GO:0006790">
    <property type="term" value="P:sulfur compound metabolic process"/>
    <property type="evidence" value="ECO:0007669"/>
    <property type="project" value="TreeGrafter"/>
</dbReference>
<comment type="similarity">
    <text evidence="1">Belongs to the TfdA dioxygenase family.</text>
</comment>
<dbReference type="InterPro" id="IPR051323">
    <property type="entry name" value="AtsK-like"/>
</dbReference>
<evidence type="ECO:0000313" key="7">
    <source>
        <dbReference type="EMBL" id="SVA10980.1"/>
    </source>
</evidence>
<dbReference type="SUPFAM" id="SSF51197">
    <property type="entry name" value="Clavaminate synthase-like"/>
    <property type="match status" value="1"/>
</dbReference>
<dbReference type="GO" id="GO:0046872">
    <property type="term" value="F:metal ion binding"/>
    <property type="evidence" value="ECO:0007669"/>
    <property type="project" value="UniProtKB-KW"/>
</dbReference>
<proteinExistence type="inferred from homology"/>
<evidence type="ECO:0000256" key="4">
    <source>
        <dbReference type="ARBA" id="ARBA00023002"/>
    </source>
</evidence>
<name>A0A381T440_9ZZZZ</name>
<feature type="domain" description="TauD/TfdA-like" evidence="6">
    <location>
        <begin position="4"/>
        <end position="243"/>
    </location>
</feature>
<dbReference type="EMBL" id="UINC01003999">
    <property type="protein sequence ID" value="SVA10980.1"/>
    <property type="molecule type" value="Genomic_DNA"/>
</dbReference>
<evidence type="ECO:0000259" key="6">
    <source>
        <dbReference type="Pfam" id="PF02668"/>
    </source>
</evidence>
<keyword evidence="4" id="KW-0560">Oxidoreductase</keyword>
<dbReference type="AlphaFoldDB" id="A0A381T440"/>
<dbReference type="GO" id="GO:0005737">
    <property type="term" value="C:cytoplasm"/>
    <property type="evidence" value="ECO:0007669"/>
    <property type="project" value="TreeGrafter"/>
</dbReference>
<dbReference type="GO" id="GO:0000908">
    <property type="term" value="F:taurine dioxygenase activity"/>
    <property type="evidence" value="ECO:0007669"/>
    <property type="project" value="TreeGrafter"/>
</dbReference>
<dbReference type="InterPro" id="IPR042098">
    <property type="entry name" value="TauD-like_sf"/>
</dbReference>
<dbReference type="PANTHER" id="PTHR30468:SF1">
    <property type="entry name" value="ALPHA-KETOGLUTARATE-DEPENDENT SULFONATE DIOXYGENASE"/>
    <property type="match status" value="1"/>
</dbReference>
<keyword evidence="2" id="KW-0479">Metal-binding</keyword>
<evidence type="ECO:0000256" key="3">
    <source>
        <dbReference type="ARBA" id="ARBA00022964"/>
    </source>
</evidence>
<dbReference type="Gene3D" id="3.60.130.10">
    <property type="entry name" value="Clavaminate synthase-like"/>
    <property type="match status" value="1"/>
</dbReference>
<keyword evidence="5" id="KW-0408">Iron</keyword>
<evidence type="ECO:0000256" key="2">
    <source>
        <dbReference type="ARBA" id="ARBA00022723"/>
    </source>
</evidence>
<keyword evidence="3" id="KW-0223">Dioxygenase</keyword>
<organism evidence="7">
    <name type="scientific">marine metagenome</name>
    <dbReference type="NCBI Taxonomy" id="408172"/>
    <lineage>
        <taxon>unclassified sequences</taxon>
        <taxon>metagenomes</taxon>
        <taxon>ecological metagenomes</taxon>
    </lineage>
</organism>
<protein>
    <recommendedName>
        <fullName evidence="6">TauD/TfdA-like domain-containing protein</fullName>
    </recommendedName>
</protein>
<gene>
    <name evidence="7" type="ORF">METZ01_LOCUS63834</name>
</gene>
<dbReference type="PANTHER" id="PTHR30468">
    <property type="entry name" value="ALPHA-KETOGLUTARATE-DEPENDENT SULFONATE DIOXYGENASE"/>
    <property type="match status" value="1"/>
</dbReference>
<dbReference type="Pfam" id="PF02668">
    <property type="entry name" value="TauD"/>
    <property type="match status" value="1"/>
</dbReference>
<evidence type="ECO:0000256" key="5">
    <source>
        <dbReference type="ARBA" id="ARBA00023004"/>
    </source>
</evidence>
<sequence length="261" mass="29893">MNNSQTDELYKLWIEHHLLIFPNQHLSQEEQIKFAKLFGEMEFDITPISNVRKDGSIRDPIDDDIVKSLRGNMEWHHDSTYMPIQAKGSVFTAHQVPAKGGETGWADMTSAYEALDQDMKTKIEDLSAYHSYTYSQAKYKHKPQGESEFSGYGFDVDPPPFRPLVKTHPETGKKSLLIGRHAYGIPGMSKEESKSLLDELNNFACQGDRVYHHSWKVGDAVIWDNRNLMHQACTWDLTEARVMYHSRIQGEPATESGLNYL</sequence>